<dbReference type="InterPro" id="IPR005000">
    <property type="entry name" value="Aldolase/citrate-lyase_domain"/>
</dbReference>
<dbReference type="PATRIC" id="fig|1502723.3.peg.3532"/>
<dbReference type="InterPro" id="IPR040442">
    <property type="entry name" value="Pyrv_kinase-like_dom_sf"/>
</dbReference>
<keyword evidence="3 6" id="KW-0456">Lyase</keyword>
<dbReference type="FunFam" id="3.20.20.60:FF:000004">
    <property type="entry name" value="5-keto-4-deoxy-D-glucarate aldolase"/>
    <property type="match status" value="1"/>
</dbReference>
<evidence type="ECO:0000259" key="5">
    <source>
        <dbReference type="Pfam" id="PF03328"/>
    </source>
</evidence>
<evidence type="ECO:0000256" key="2">
    <source>
        <dbReference type="ARBA" id="ARBA00022723"/>
    </source>
</evidence>
<gene>
    <name evidence="6" type="ORF">FF36_03857</name>
</gene>
<name>A0A0D8BCY0_9ACTN</name>
<comment type="caution">
    <text evidence="6">The sequence shown here is derived from an EMBL/GenBank/DDBJ whole genome shotgun (WGS) entry which is preliminary data.</text>
</comment>
<dbReference type="PANTHER" id="PTHR30502:SF0">
    <property type="entry name" value="PHOSPHOENOLPYRUVATE CARBOXYLASE FAMILY PROTEIN"/>
    <property type="match status" value="1"/>
</dbReference>
<feature type="region of interest" description="Disordered" evidence="4">
    <location>
        <begin position="263"/>
        <end position="311"/>
    </location>
</feature>
<feature type="domain" description="HpcH/HpaI aldolase/citrate lyase" evidence="5">
    <location>
        <begin position="27"/>
        <end position="251"/>
    </location>
</feature>
<dbReference type="InterPro" id="IPR050251">
    <property type="entry name" value="HpcH-HpaI_aldolase"/>
</dbReference>
<dbReference type="Gene3D" id="3.20.20.60">
    <property type="entry name" value="Phosphoenolpyruvate-binding domains"/>
    <property type="match status" value="1"/>
</dbReference>
<dbReference type="PANTHER" id="PTHR30502">
    <property type="entry name" value="2-KETO-3-DEOXY-L-RHAMNONATE ALDOLASE"/>
    <property type="match status" value="1"/>
</dbReference>
<evidence type="ECO:0000256" key="4">
    <source>
        <dbReference type="SAM" id="MobiDB-lite"/>
    </source>
</evidence>
<evidence type="ECO:0000313" key="7">
    <source>
        <dbReference type="Proteomes" id="UP000032545"/>
    </source>
</evidence>
<accession>A0A0D8BCY0</accession>
<dbReference type="SUPFAM" id="SSF51621">
    <property type="entry name" value="Phosphoenolpyruvate/pyruvate domain"/>
    <property type="match status" value="1"/>
</dbReference>
<dbReference type="Proteomes" id="UP000032545">
    <property type="component" value="Unassembled WGS sequence"/>
</dbReference>
<dbReference type="Pfam" id="PF03328">
    <property type="entry name" value="HpcH_HpaI"/>
    <property type="match status" value="1"/>
</dbReference>
<comment type="similarity">
    <text evidence="1">Belongs to the HpcH/HpaI aldolase family.</text>
</comment>
<organism evidence="6 7">
    <name type="scientific">Frankia torreyi</name>
    <dbReference type="NCBI Taxonomy" id="1856"/>
    <lineage>
        <taxon>Bacteria</taxon>
        <taxon>Bacillati</taxon>
        <taxon>Actinomycetota</taxon>
        <taxon>Actinomycetes</taxon>
        <taxon>Frankiales</taxon>
        <taxon>Frankiaceae</taxon>
        <taxon>Frankia</taxon>
    </lineage>
</organism>
<evidence type="ECO:0000313" key="6">
    <source>
        <dbReference type="EMBL" id="KJE21804.1"/>
    </source>
</evidence>
<dbReference type="OrthoDB" id="3353438at2"/>
<sequence length="311" mass="31710">MTAGAAGTAGVTSGAFRRRLRDPRPAIGMWVATGNPYNAEICAGGGLDWLLIDGEHAPNDVRSFLAQLQAVAPYPVAPVVRPPTDDPVIIKQLLDIGAENLLLPMVESAEQAAAIVAATRYPPAGIRGVGSAFARVSRWTRVEGYLHHANDEICVMVQIESAAGLAECAAIAAVDGVDGVFFGPADLAASLGHLGRPDHPDVVEAITSAVAVVNAAGKAAGVNAFAEPLARRYLSLGVRFILVGADVTLLARGSEELAARYRDVAEKSDPTLRSGPTSPAGSAPPSPSGSTPTSGSVPASGPTPNSGSATL</sequence>
<dbReference type="EMBL" id="JYFN01000031">
    <property type="protein sequence ID" value="KJE21804.1"/>
    <property type="molecule type" value="Genomic_DNA"/>
</dbReference>
<reference evidence="6 7" key="2">
    <citation type="journal article" date="2016" name="Genome Announc.">
        <title>Permanent Draft Genome Sequences for Two Variants of Frankia sp. Strain CpI1, the First Frankia Strain Isolated from Root Nodules of Comptonia peregrina.</title>
        <authorList>
            <person name="Oshone R."/>
            <person name="Hurst S.G.IV."/>
            <person name="Abebe-Akele F."/>
            <person name="Simpson S."/>
            <person name="Morris K."/>
            <person name="Thomas W.K."/>
            <person name="Tisa L.S."/>
        </authorList>
    </citation>
    <scope>NUCLEOTIDE SEQUENCE [LARGE SCALE GENOMIC DNA]</scope>
    <source>
        <strain evidence="7">CpI1-S</strain>
    </source>
</reference>
<dbReference type="AlphaFoldDB" id="A0A0D8BCY0"/>
<dbReference type="GO" id="GO:0005737">
    <property type="term" value="C:cytoplasm"/>
    <property type="evidence" value="ECO:0007669"/>
    <property type="project" value="TreeGrafter"/>
</dbReference>
<evidence type="ECO:0000256" key="3">
    <source>
        <dbReference type="ARBA" id="ARBA00023239"/>
    </source>
</evidence>
<dbReference type="InterPro" id="IPR015813">
    <property type="entry name" value="Pyrv/PenolPyrv_kinase-like_dom"/>
</dbReference>
<keyword evidence="7" id="KW-1185">Reference proteome</keyword>
<dbReference type="RefSeq" id="WP_052681216.1">
    <property type="nucleotide sequence ID" value="NZ_JYFN01000031.1"/>
</dbReference>
<feature type="compositionally biased region" description="Low complexity" evidence="4">
    <location>
        <begin position="288"/>
        <end position="304"/>
    </location>
</feature>
<dbReference type="EC" id="4.1.2.52" evidence="6"/>
<dbReference type="GO" id="GO:0016832">
    <property type="term" value="F:aldehyde-lyase activity"/>
    <property type="evidence" value="ECO:0007669"/>
    <property type="project" value="TreeGrafter"/>
</dbReference>
<keyword evidence="2" id="KW-0479">Metal-binding</keyword>
<evidence type="ECO:0000256" key="1">
    <source>
        <dbReference type="ARBA" id="ARBA00005568"/>
    </source>
</evidence>
<protein>
    <submittedName>
        <fullName evidence="6">2,4-dihydroxyhept-2-enedioate aldolase</fullName>
        <ecNumber evidence="6">4.1.2.52</ecNumber>
    </submittedName>
</protein>
<dbReference type="GO" id="GO:0046872">
    <property type="term" value="F:metal ion binding"/>
    <property type="evidence" value="ECO:0007669"/>
    <property type="project" value="UniProtKB-KW"/>
</dbReference>
<proteinExistence type="inferred from homology"/>
<reference evidence="7" key="1">
    <citation type="submission" date="2015-02" db="EMBL/GenBank/DDBJ databases">
        <title>Draft Genome of Frankia sp. CpI1-S.</title>
        <authorList>
            <person name="Oshone R.T."/>
            <person name="Ngom M."/>
            <person name="Ghodhbane-Gtari F."/>
            <person name="Gtari M."/>
            <person name="Morris K."/>
            <person name="Thomas K."/>
            <person name="Sen A."/>
            <person name="Tisa L.S."/>
        </authorList>
    </citation>
    <scope>NUCLEOTIDE SEQUENCE [LARGE SCALE GENOMIC DNA]</scope>
    <source>
        <strain evidence="7">CpI1-S</strain>
    </source>
</reference>